<feature type="transmembrane region" description="Helical" evidence="1">
    <location>
        <begin position="34"/>
        <end position="56"/>
    </location>
</feature>
<accession>A0A6C0JF56</accession>
<name>A0A6C0JF56_9ZZZZ</name>
<dbReference type="EMBL" id="MN740376">
    <property type="protein sequence ID" value="QHU03396.1"/>
    <property type="molecule type" value="Genomic_DNA"/>
</dbReference>
<evidence type="ECO:0000256" key="1">
    <source>
        <dbReference type="SAM" id="Phobius"/>
    </source>
</evidence>
<keyword evidence="1" id="KW-0472">Membrane</keyword>
<keyword evidence="1" id="KW-1133">Transmembrane helix</keyword>
<organism evidence="2">
    <name type="scientific">viral metagenome</name>
    <dbReference type="NCBI Taxonomy" id="1070528"/>
    <lineage>
        <taxon>unclassified sequences</taxon>
        <taxon>metagenomes</taxon>
        <taxon>organismal metagenomes</taxon>
    </lineage>
</organism>
<keyword evidence="1" id="KW-0812">Transmembrane</keyword>
<proteinExistence type="predicted"/>
<evidence type="ECO:0000313" key="2">
    <source>
        <dbReference type="EMBL" id="QHU03396.1"/>
    </source>
</evidence>
<dbReference type="AlphaFoldDB" id="A0A6C0JF56"/>
<protein>
    <submittedName>
        <fullName evidence="2">Uncharacterized protein</fullName>
    </submittedName>
</protein>
<feature type="transmembrane region" description="Helical" evidence="1">
    <location>
        <begin position="68"/>
        <end position="88"/>
    </location>
</feature>
<reference evidence="2" key="1">
    <citation type="journal article" date="2020" name="Nature">
        <title>Giant virus diversity and host interactions through global metagenomics.</title>
        <authorList>
            <person name="Schulz F."/>
            <person name="Roux S."/>
            <person name="Paez-Espino D."/>
            <person name="Jungbluth S."/>
            <person name="Walsh D.A."/>
            <person name="Denef V.J."/>
            <person name="McMahon K.D."/>
            <person name="Konstantinidis K.T."/>
            <person name="Eloe-Fadrosh E.A."/>
            <person name="Kyrpides N.C."/>
            <person name="Woyke T."/>
        </authorList>
    </citation>
    <scope>NUCLEOTIDE SEQUENCE</scope>
    <source>
        <strain evidence="2">GVMAG-M-3300026093-6</strain>
    </source>
</reference>
<sequence>MSSFNENFSTPEEEIVEEEKFVKDLMKALFPKNWVSRVILFILRMSASVYAVNLALKCSSDNTTIMKIVSVLFAAIFTEIFLMGHAYFSFIGKLKC</sequence>